<keyword evidence="3" id="KW-1185">Reference proteome</keyword>
<reference evidence="2 3" key="2">
    <citation type="submission" date="2020-06" db="EMBL/GenBank/DDBJ databases">
        <title>Antribacter stalactiti gen. nov., sp. nov., a new member of the family Nacardiaceae isolated from a cave.</title>
        <authorList>
            <person name="Kim I.S."/>
        </authorList>
    </citation>
    <scope>NUCLEOTIDE SEQUENCE [LARGE SCALE GENOMIC DNA]</scope>
    <source>
        <strain evidence="2 3">YC2-7</strain>
    </source>
</reference>
<dbReference type="RefSeq" id="WP_169586475.1">
    <property type="nucleotide sequence ID" value="NZ_VCQU01000003.1"/>
</dbReference>
<evidence type="ECO:0000259" key="1">
    <source>
        <dbReference type="Pfam" id="PF00561"/>
    </source>
</evidence>
<protein>
    <submittedName>
        <fullName evidence="2">Alpha/beta hydrolase</fullName>
    </submittedName>
</protein>
<dbReference type="PANTHER" id="PTHR46438:SF11">
    <property type="entry name" value="LIPASE-RELATED"/>
    <property type="match status" value="1"/>
</dbReference>
<comment type="caution">
    <text evidence="2">The sequence shown here is derived from an EMBL/GenBank/DDBJ whole genome shotgun (WGS) entry which is preliminary data.</text>
</comment>
<keyword evidence="2" id="KW-0378">Hydrolase</keyword>
<proteinExistence type="predicted"/>
<dbReference type="Gene3D" id="3.40.50.1820">
    <property type="entry name" value="alpha/beta hydrolase"/>
    <property type="match status" value="1"/>
</dbReference>
<dbReference type="InterPro" id="IPR029058">
    <property type="entry name" value="AB_hydrolase_fold"/>
</dbReference>
<dbReference type="EMBL" id="VCQU01000003">
    <property type="protein sequence ID" value="NMN95523.1"/>
    <property type="molecule type" value="Genomic_DNA"/>
</dbReference>
<dbReference type="Pfam" id="PF00561">
    <property type="entry name" value="Abhydrolase_1"/>
    <property type="match status" value="1"/>
</dbReference>
<name>A0A848K9P6_9NOCA</name>
<reference evidence="2 3" key="1">
    <citation type="submission" date="2019-05" db="EMBL/GenBank/DDBJ databases">
        <authorList>
            <person name="Lee S.D."/>
        </authorList>
    </citation>
    <scope>NUCLEOTIDE SEQUENCE [LARGE SCALE GENOMIC DNA]</scope>
    <source>
        <strain evidence="2 3">YC2-7</strain>
    </source>
</reference>
<gene>
    <name evidence="2" type="ORF">FGL95_10815</name>
</gene>
<sequence>MTTQFFSHNGNQVAYTREGVGRAILFLHNGGAAKEIWTEQVRVLRDKHEVICLDHLGFGESDMPETGYTLDKYVDLLSAFIDHLGTERVSVVANCMGSAMSLLLADRRPDIFDALVLLNPLSEHTAREGVIGWVMPAAAKFPRLSNAVARRIRVPAPVTKYVIAAQYGPRGWRRGLRSPLPGAVAAGAGWSRRGRLTSMAELFSDLTLLRAVDELRPGADFPALAVVWGAANLGLSPRAGRDLNRTLNPDREEFLPRCGHLPMMENPEAVTAIIDEFIGNPPNRRIHHDQLVRA</sequence>
<dbReference type="GO" id="GO:0016787">
    <property type="term" value="F:hydrolase activity"/>
    <property type="evidence" value="ECO:0007669"/>
    <property type="project" value="UniProtKB-KW"/>
</dbReference>
<feature type="domain" description="AB hydrolase-1" evidence="1">
    <location>
        <begin position="23"/>
        <end position="135"/>
    </location>
</feature>
<dbReference type="AlphaFoldDB" id="A0A848K9P6"/>
<evidence type="ECO:0000313" key="2">
    <source>
        <dbReference type="EMBL" id="NMN95523.1"/>
    </source>
</evidence>
<organism evidence="2 3">
    <name type="scientific">Antrihabitans stalactiti</name>
    <dbReference type="NCBI Taxonomy" id="2584121"/>
    <lineage>
        <taxon>Bacteria</taxon>
        <taxon>Bacillati</taxon>
        <taxon>Actinomycetota</taxon>
        <taxon>Actinomycetes</taxon>
        <taxon>Mycobacteriales</taxon>
        <taxon>Nocardiaceae</taxon>
        <taxon>Antrihabitans</taxon>
    </lineage>
</organism>
<dbReference type="Proteomes" id="UP000535543">
    <property type="component" value="Unassembled WGS sequence"/>
</dbReference>
<accession>A0A848K9P6</accession>
<dbReference type="SUPFAM" id="SSF53474">
    <property type="entry name" value="alpha/beta-Hydrolases"/>
    <property type="match status" value="1"/>
</dbReference>
<dbReference type="PRINTS" id="PR00111">
    <property type="entry name" value="ABHYDROLASE"/>
</dbReference>
<dbReference type="InterPro" id="IPR000073">
    <property type="entry name" value="AB_hydrolase_1"/>
</dbReference>
<evidence type="ECO:0000313" key="3">
    <source>
        <dbReference type="Proteomes" id="UP000535543"/>
    </source>
</evidence>
<dbReference type="PANTHER" id="PTHR46438">
    <property type="entry name" value="ALPHA/BETA-HYDROLASES SUPERFAMILY PROTEIN"/>
    <property type="match status" value="1"/>
</dbReference>